<comment type="similarity">
    <text evidence="5">Belongs to the DegT/DnrJ/EryC1 family. L-glutamine:2-deoxy-scyllo-inosose/scyllo-inosose aminotransferase subfamily.</text>
</comment>
<keyword evidence="2 7" id="KW-0032">Aminotransferase</keyword>
<gene>
    <name evidence="7" type="ORF">ACFP1Z_04815</name>
</gene>
<dbReference type="SUPFAM" id="SSF53383">
    <property type="entry name" value="PLP-dependent transferases"/>
    <property type="match status" value="1"/>
</dbReference>
<dbReference type="InterPro" id="IPR000653">
    <property type="entry name" value="DegT/StrS_aminotransferase"/>
</dbReference>
<dbReference type="Proteomes" id="UP001596083">
    <property type="component" value="Unassembled WGS sequence"/>
</dbReference>
<accession>A0ABW0YXH9</accession>
<comment type="caution">
    <text evidence="7">The sequence shown here is derived from an EMBL/GenBank/DDBJ whole genome shotgun (WGS) entry which is preliminary data.</text>
</comment>
<dbReference type="PANTHER" id="PTHR30244:SF34">
    <property type="entry name" value="DTDP-4-AMINO-4,6-DIDEOXYGALACTOSE TRANSAMINASE"/>
    <property type="match status" value="1"/>
</dbReference>
<reference evidence="8" key="1">
    <citation type="journal article" date="2019" name="Int. J. Syst. Evol. Microbiol.">
        <title>The Global Catalogue of Microorganisms (GCM) 10K type strain sequencing project: providing services to taxonomists for standard genome sequencing and annotation.</title>
        <authorList>
            <consortium name="The Broad Institute Genomics Platform"/>
            <consortium name="The Broad Institute Genome Sequencing Center for Infectious Disease"/>
            <person name="Wu L."/>
            <person name="Ma J."/>
        </authorList>
    </citation>
    <scope>NUCLEOTIDE SEQUENCE [LARGE SCALE GENOMIC DNA]</scope>
    <source>
        <strain evidence="8">CGMCC 4.7304</strain>
    </source>
</reference>
<dbReference type="InterPro" id="IPR015421">
    <property type="entry name" value="PyrdxlP-dep_Trfase_major"/>
</dbReference>
<dbReference type="RefSeq" id="WP_390314597.1">
    <property type="nucleotide sequence ID" value="NZ_JBHSPB010000002.1"/>
</dbReference>
<evidence type="ECO:0000256" key="4">
    <source>
        <dbReference type="ARBA" id="ARBA00022898"/>
    </source>
</evidence>
<dbReference type="PIRSF" id="PIRSF000390">
    <property type="entry name" value="PLP_StrS"/>
    <property type="match status" value="1"/>
</dbReference>
<evidence type="ECO:0000256" key="3">
    <source>
        <dbReference type="ARBA" id="ARBA00022679"/>
    </source>
</evidence>
<evidence type="ECO:0000256" key="2">
    <source>
        <dbReference type="ARBA" id="ARBA00022576"/>
    </source>
</evidence>
<dbReference type="Gene3D" id="3.90.1150.10">
    <property type="entry name" value="Aspartate Aminotransferase, domain 1"/>
    <property type="match status" value="1"/>
</dbReference>
<dbReference type="EMBL" id="JBHSPB010000002">
    <property type="protein sequence ID" value="MFC5719508.1"/>
    <property type="molecule type" value="Genomic_DNA"/>
</dbReference>
<proteinExistence type="inferred from homology"/>
<evidence type="ECO:0000256" key="5">
    <source>
        <dbReference type="ARBA" id="ARBA00038398"/>
    </source>
</evidence>
<keyword evidence="4 6" id="KW-0663">Pyridoxal phosphate</keyword>
<evidence type="ECO:0000313" key="7">
    <source>
        <dbReference type="EMBL" id="MFC5719508.1"/>
    </source>
</evidence>
<evidence type="ECO:0000256" key="1">
    <source>
        <dbReference type="ARBA" id="ARBA00001933"/>
    </source>
</evidence>
<organism evidence="7 8">
    <name type="scientific">Streptomyces gamaensis</name>
    <dbReference type="NCBI Taxonomy" id="1763542"/>
    <lineage>
        <taxon>Bacteria</taxon>
        <taxon>Bacillati</taxon>
        <taxon>Actinomycetota</taxon>
        <taxon>Actinomycetes</taxon>
        <taxon>Kitasatosporales</taxon>
        <taxon>Streptomycetaceae</taxon>
        <taxon>Streptomyces</taxon>
    </lineage>
</organism>
<evidence type="ECO:0000313" key="8">
    <source>
        <dbReference type="Proteomes" id="UP001596083"/>
    </source>
</evidence>
<dbReference type="PANTHER" id="PTHR30244">
    <property type="entry name" value="TRANSAMINASE"/>
    <property type="match status" value="1"/>
</dbReference>
<keyword evidence="8" id="KW-1185">Reference proteome</keyword>
<dbReference type="GO" id="GO:0008483">
    <property type="term" value="F:transaminase activity"/>
    <property type="evidence" value="ECO:0007669"/>
    <property type="project" value="UniProtKB-KW"/>
</dbReference>
<dbReference type="CDD" id="cd00616">
    <property type="entry name" value="AHBA_syn"/>
    <property type="match status" value="1"/>
</dbReference>
<name>A0ABW0YXH9_9ACTN</name>
<keyword evidence="3" id="KW-0808">Transferase</keyword>
<dbReference type="InterPro" id="IPR015422">
    <property type="entry name" value="PyrdxlP-dep_Trfase_small"/>
</dbReference>
<dbReference type="InterPro" id="IPR015424">
    <property type="entry name" value="PyrdxlP-dep_Trfase"/>
</dbReference>
<dbReference type="Pfam" id="PF01041">
    <property type="entry name" value="DegT_DnrJ_EryC1"/>
    <property type="match status" value="1"/>
</dbReference>
<sequence>MITDSDGPLPLPAWPQHGAEERAGLLRALEQEGWWRYGGGEVELFEREFAGHHGAAHAVATTTGTHALELGLGVLGVGPGDEVIVPAFTFIASSLAVQRLGAVPVPADVLPGTYCLDVGAAARLVTPRTKAIMPVHMAGQFADMDALRELSSATGVPLLQDAAHAHGARWRGLRVGELGSPAAFSFQNGKLMTAGEGGALLLPDGASHREAVLQHGCGRPPYDRVYAHLTQGSNYRMNEFSAAVLRAQLSRLEGQIAVREERWARLRKALGSLAGVEPQDADERCTVNAHYMAMARLPGCSAGRRLAVVEALTARGVPAFVGFPPVYRTEGYWRGPVRGTPGELAGRCPVAEELGRDCLWLHHRVLLADEPVVDRVADLFADALAAG</sequence>
<dbReference type="Gene3D" id="3.40.640.10">
    <property type="entry name" value="Type I PLP-dependent aspartate aminotransferase-like (Major domain)"/>
    <property type="match status" value="1"/>
</dbReference>
<protein>
    <submittedName>
        <fullName evidence="7">DegT/DnrJ/EryC1/StrS family aminotransferase</fullName>
    </submittedName>
</protein>
<comment type="cofactor">
    <cofactor evidence="1">
        <name>pyridoxal 5'-phosphate</name>
        <dbReference type="ChEBI" id="CHEBI:597326"/>
    </cofactor>
</comment>
<evidence type="ECO:0000256" key="6">
    <source>
        <dbReference type="RuleBase" id="RU004508"/>
    </source>
</evidence>